<evidence type="ECO:0000256" key="1">
    <source>
        <dbReference type="ARBA" id="ARBA00009437"/>
    </source>
</evidence>
<feature type="coiled-coil region" evidence="5">
    <location>
        <begin position="62"/>
        <end position="89"/>
    </location>
</feature>
<dbReference type="PROSITE" id="PS50931">
    <property type="entry name" value="HTH_LYSR"/>
    <property type="match status" value="1"/>
</dbReference>
<evidence type="ECO:0000256" key="3">
    <source>
        <dbReference type="ARBA" id="ARBA00023125"/>
    </source>
</evidence>
<dbReference type="CDD" id="cd08422">
    <property type="entry name" value="PBP2_CrgA_like"/>
    <property type="match status" value="1"/>
</dbReference>
<keyword evidence="3" id="KW-0238">DNA-binding</keyword>
<reference evidence="8" key="1">
    <citation type="submission" date="2019-07" db="EMBL/GenBank/DDBJ databases">
        <title>Complete Genome Sequences of Vibrion rotiferianus strain AM7.</title>
        <authorList>
            <person name="Miyazaki K."/>
            <person name="Wiseschart A."/>
            <person name="Pootanakit K."/>
            <person name="Ishimori K."/>
            <person name="Kitahara K."/>
        </authorList>
    </citation>
    <scope>NUCLEOTIDE SEQUENCE [LARGE SCALE GENOMIC DNA]</scope>
    <source>
        <strain evidence="8">AM7</strain>
    </source>
</reference>
<comment type="similarity">
    <text evidence="1">Belongs to the LysR transcriptional regulatory family.</text>
</comment>
<proteinExistence type="inferred from homology"/>
<dbReference type="Proteomes" id="UP000315115">
    <property type="component" value="Chromosome 2"/>
</dbReference>
<dbReference type="GO" id="GO:0003677">
    <property type="term" value="F:DNA binding"/>
    <property type="evidence" value="ECO:0007669"/>
    <property type="project" value="UniProtKB-KW"/>
</dbReference>
<feature type="domain" description="HTH lysR-type" evidence="6">
    <location>
        <begin position="1"/>
        <end position="59"/>
    </location>
</feature>
<sequence>MDKFDCLKVFSRVAQLGSFTAAANELNTTQSAVSKKIAWLESEIGITLFHRHARAISLTSGGKQYLEQAQNLIEQMDTFESQLRQEQASVSGELKLSVPSAFSVRLLSAPLNEFLNQHPELSVDVSVSDKFVDLVEGNVDIAIRAAYLKDSGLKARWLMDNELVYFASPSYLDKRDPILSANDLSTHCCLTYSLSNPSNLWRFSDGDEAIKVKVKEQVRSDSPEMLVQMAKLGQGIAAMPKWMVEQELNNGELIQVLTQYQSVKLPMYLVYKDSEYQPQRIRTFIDFLVQHFSQA</sequence>
<protein>
    <submittedName>
        <fullName evidence="7">LysR family transcriptional regulator</fullName>
    </submittedName>
</protein>
<keyword evidence="5" id="KW-0175">Coiled coil</keyword>
<accession>A0A510IEX9</accession>
<dbReference type="InterPro" id="IPR000847">
    <property type="entry name" value="LysR_HTH_N"/>
</dbReference>
<dbReference type="AlphaFoldDB" id="A0A510IEX9"/>
<dbReference type="PRINTS" id="PR00039">
    <property type="entry name" value="HTHLYSR"/>
</dbReference>
<dbReference type="SUPFAM" id="SSF46785">
    <property type="entry name" value="Winged helix' DNA-binding domain"/>
    <property type="match status" value="1"/>
</dbReference>
<dbReference type="RefSeq" id="WP_143693619.1">
    <property type="nucleotide sequence ID" value="NZ_AP019799.1"/>
</dbReference>
<evidence type="ECO:0000256" key="2">
    <source>
        <dbReference type="ARBA" id="ARBA00023015"/>
    </source>
</evidence>
<dbReference type="PANTHER" id="PTHR30537:SF5">
    <property type="entry name" value="HTH-TYPE TRANSCRIPTIONAL ACTIVATOR TTDR-RELATED"/>
    <property type="match status" value="1"/>
</dbReference>
<dbReference type="FunFam" id="1.10.10.10:FF:000001">
    <property type="entry name" value="LysR family transcriptional regulator"/>
    <property type="match status" value="1"/>
</dbReference>
<dbReference type="Gene3D" id="1.10.10.10">
    <property type="entry name" value="Winged helix-like DNA-binding domain superfamily/Winged helix DNA-binding domain"/>
    <property type="match status" value="1"/>
</dbReference>
<dbReference type="Pfam" id="PF03466">
    <property type="entry name" value="LysR_substrate"/>
    <property type="match status" value="1"/>
</dbReference>
<dbReference type="Gene3D" id="3.40.190.290">
    <property type="match status" value="1"/>
</dbReference>
<dbReference type="InterPro" id="IPR005119">
    <property type="entry name" value="LysR_subst-bd"/>
</dbReference>
<keyword evidence="4" id="KW-0804">Transcription</keyword>
<keyword evidence="2" id="KW-0805">Transcription regulation</keyword>
<dbReference type="SUPFAM" id="SSF53850">
    <property type="entry name" value="Periplasmic binding protein-like II"/>
    <property type="match status" value="1"/>
</dbReference>
<evidence type="ECO:0000256" key="4">
    <source>
        <dbReference type="ARBA" id="ARBA00023163"/>
    </source>
</evidence>
<evidence type="ECO:0000313" key="7">
    <source>
        <dbReference type="EMBL" id="BBL90976.1"/>
    </source>
</evidence>
<evidence type="ECO:0000256" key="5">
    <source>
        <dbReference type="SAM" id="Coils"/>
    </source>
</evidence>
<dbReference type="EMBL" id="AP019799">
    <property type="protein sequence ID" value="BBL90976.1"/>
    <property type="molecule type" value="Genomic_DNA"/>
</dbReference>
<dbReference type="InterPro" id="IPR036390">
    <property type="entry name" value="WH_DNA-bd_sf"/>
</dbReference>
<name>A0A510IEX9_9VIBR</name>
<evidence type="ECO:0000259" key="6">
    <source>
        <dbReference type="PROSITE" id="PS50931"/>
    </source>
</evidence>
<dbReference type="Pfam" id="PF00126">
    <property type="entry name" value="HTH_1"/>
    <property type="match status" value="1"/>
</dbReference>
<dbReference type="InterPro" id="IPR058163">
    <property type="entry name" value="LysR-type_TF_proteobact-type"/>
</dbReference>
<gene>
    <name evidence="7" type="ORF">VroAM7_36290</name>
</gene>
<dbReference type="InterPro" id="IPR036388">
    <property type="entry name" value="WH-like_DNA-bd_sf"/>
</dbReference>
<dbReference type="PANTHER" id="PTHR30537">
    <property type="entry name" value="HTH-TYPE TRANSCRIPTIONAL REGULATOR"/>
    <property type="match status" value="1"/>
</dbReference>
<organism evidence="7 8">
    <name type="scientific">Vibrio rotiferianus</name>
    <dbReference type="NCBI Taxonomy" id="190895"/>
    <lineage>
        <taxon>Bacteria</taxon>
        <taxon>Pseudomonadati</taxon>
        <taxon>Pseudomonadota</taxon>
        <taxon>Gammaproteobacteria</taxon>
        <taxon>Vibrionales</taxon>
        <taxon>Vibrionaceae</taxon>
        <taxon>Vibrio</taxon>
    </lineage>
</organism>
<evidence type="ECO:0000313" key="8">
    <source>
        <dbReference type="Proteomes" id="UP000315115"/>
    </source>
</evidence>
<dbReference type="GO" id="GO:0003700">
    <property type="term" value="F:DNA-binding transcription factor activity"/>
    <property type="evidence" value="ECO:0007669"/>
    <property type="project" value="InterPro"/>
</dbReference>